<keyword evidence="1" id="KW-0819">tRNA processing</keyword>
<organism evidence="6 7">
    <name type="scientific">Candidatus Marsarchaeota G1 archaeon OSP_D</name>
    <dbReference type="NCBI Taxonomy" id="1978155"/>
    <lineage>
        <taxon>Archaea</taxon>
        <taxon>Candidatus Marsarchaeota</taxon>
        <taxon>Candidatus Marsarchaeota group 1</taxon>
    </lineage>
</organism>
<dbReference type="Gene3D" id="3.40.1350.10">
    <property type="match status" value="1"/>
</dbReference>
<dbReference type="FunFam" id="3.40.1350.10:FF:000006">
    <property type="entry name" value="tRNA-splicing endonuclease"/>
    <property type="match status" value="1"/>
</dbReference>
<sequence>MAVIKVEKVDSAYLVFDEKECESLYWNRYFGRPVNKQKPKLGDLLSPLRLSRIEVLYLVEKQEVVVYKQGRRIRLAQPTGRSELLYLIYKDLRERGFVVRSGIKFGATFAVYLKGPGIDHAPFLVQVIQPEHKLTGTEVIRAGRLSHGIRKSFIFATFDKETGPIYATLQWVKS</sequence>
<evidence type="ECO:0000313" key="6">
    <source>
        <dbReference type="EMBL" id="PSN84459.1"/>
    </source>
</evidence>
<dbReference type="CDD" id="cd22363">
    <property type="entry name" value="tRNA-intron_lyase_C"/>
    <property type="match status" value="1"/>
</dbReference>
<dbReference type="AlphaFoldDB" id="A0A2R6ADP4"/>
<dbReference type="EMBL" id="NEXC01000003">
    <property type="protein sequence ID" value="PSN84459.1"/>
    <property type="molecule type" value="Genomic_DNA"/>
</dbReference>
<gene>
    <name evidence="6" type="ORF">B9Q01_00975</name>
</gene>
<evidence type="ECO:0000259" key="4">
    <source>
        <dbReference type="Pfam" id="PF01974"/>
    </source>
</evidence>
<dbReference type="NCBIfam" id="TIGR00324">
    <property type="entry name" value="endA"/>
    <property type="match status" value="1"/>
</dbReference>
<dbReference type="Pfam" id="PF01974">
    <property type="entry name" value="tRNA_int_endo"/>
    <property type="match status" value="1"/>
</dbReference>
<reference evidence="6 7" key="1">
    <citation type="submission" date="2017-04" db="EMBL/GenBank/DDBJ databases">
        <title>Novel microbial lineages endemic to geothermal iron-oxide mats fill important gaps in the evolutionary history of Archaea.</title>
        <authorList>
            <person name="Jay Z.J."/>
            <person name="Beam J.P."/>
            <person name="Dlakic M."/>
            <person name="Rusch D.B."/>
            <person name="Kozubal M.A."/>
            <person name="Inskeep W.P."/>
        </authorList>
    </citation>
    <scope>NUCLEOTIDE SEQUENCE [LARGE SCALE GENOMIC DNA]</scope>
    <source>
        <strain evidence="6">OSP_D</strain>
    </source>
</reference>
<dbReference type="GO" id="GO:0000379">
    <property type="term" value="P:tRNA-type intron splice site recognition and cleavage"/>
    <property type="evidence" value="ECO:0007669"/>
    <property type="project" value="TreeGrafter"/>
</dbReference>
<evidence type="ECO:0000259" key="5">
    <source>
        <dbReference type="Pfam" id="PF02778"/>
    </source>
</evidence>
<dbReference type="SUPFAM" id="SSF55267">
    <property type="entry name" value="tRNA-intron endonuclease N-terminal domain-like"/>
    <property type="match status" value="1"/>
</dbReference>
<evidence type="ECO:0000256" key="2">
    <source>
        <dbReference type="ARBA" id="ARBA00023239"/>
    </source>
</evidence>
<dbReference type="GO" id="GO:0003676">
    <property type="term" value="F:nucleic acid binding"/>
    <property type="evidence" value="ECO:0007669"/>
    <property type="project" value="InterPro"/>
</dbReference>
<dbReference type="InterPro" id="IPR016442">
    <property type="entry name" value="tRNA_splic_arch_short"/>
</dbReference>
<dbReference type="Proteomes" id="UP000240880">
    <property type="component" value="Unassembled WGS sequence"/>
</dbReference>
<evidence type="ECO:0000313" key="7">
    <source>
        <dbReference type="Proteomes" id="UP000240880"/>
    </source>
</evidence>
<proteinExistence type="predicted"/>
<dbReference type="InterPro" id="IPR006677">
    <property type="entry name" value="tRNA_intron_Endonuc_cat-like"/>
</dbReference>
<dbReference type="InterPro" id="IPR036167">
    <property type="entry name" value="tRNA_intron_Endo_cat-like_sf"/>
</dbReference>
<feature type="domain" description="tRNA intron endonuclease catalytic" evidence="4">
    <location>
        <begin position="84"/>
        <end position="161"/>
    </location>
</feature>
<dbReference type="PIRSF" id="PIRSF005285">
    <property type="entry name" value="tRNA_splic_archaea"/>
    <property type="match status" value="1"/>
</dbReference>
<dbReference type="InterPro" id="IPR006676">
    <property type="entry name" value="tRNA_splic"/>
</dbReference>
<evidence type="ECO:0000256" key="3">
    <source>
        <dbReference type="ARBA" id="ARBA00024798"/>
    </source>
</evidence>
<feature type="domain" description="tRNA intron endonuclease N-terminal" evidence="5">
    <location>
        <begin position="10"/>
        <end position="74"/>
    </location>
</feature>
<dbReference type="PANTHER" id="PTHR13070">
    <property type="entry name" value="TRNA-SPLICING ENDONUCLEASE SUBUNIT SEN34-RELATED"/>
    <property type="match status" value="1"/>
</dbReference>
<name>A0A2R6ADP4_9ARCH</name>
<dbReference type="InterPro" id="IPR036740">
    <property type="entry name" value="tRNA_intron_Endonuc_N_sf"/>
</dbReference>
<dbReference type="InterPro" id="IPR006678">
    <property type="entry name" value="tRNA_intron_Endonuc_N"/>
</dbReference>
<comment type="function">
    <text evidence="3">Endonuclease that removes tRNA introns. Cleaves pre-tRNA at the 5'- and 3'-splice sites to release the intron. The products are an intron and two tRNA half-molecules bearing 2',3' cyclic phosphate and 5'-OH termini. Recognizes a pseudosymmetric substrate in which 2 bulged loops of 3 bases are separated by a stem of 4 bp.</text>
</comment>
<dbReference type="Gene3D" id="3.40.1170.20">
    <property type="entry name" value="tRNA intron endonuclease, N-terminal domain"/>
    <property type="match status" value="1"/>
</dbReference>
<dbReference type="InterPro" id="IPR011856">
    <property type="entry name" value="tRNA_endonuc-like_dom_sf"/>
</dbReference>
<dbReference type="GO" id="GO:0000213">
    <property type="term" value="F:tRNA-intron lyase activity"/>
    <property type="evidence" value="ECO:0007669"/>
    <property type="project" value="InterPro"/>
</dbReference>
<evidence type="ECO:0000256" key="1">
    <source>
        <dbReference type="ARBA" id="ARBA00022694"/>
    </source>
</evidence>
<protein>
    <submittedName>
        <fullName evidence="6">tRNA-intron lyase</fullName>
    </submittedName>
</protein>
<comment type="caution">
    <text evidence="6">The sequence shown here is derived from an EMBL/GenBank/DDBJ whole genome shotgun (WGS) entry which is preliminary data.</text>
</comment>
<accession>A0A2R6ADP4</accession>
<dbReference type="PANTHER" id="PTHR13070:SF0">
    <property type="entry name" value="TRNA-SPLICING ENDONUCLEASE SUBUNIT SEN34"/>
    <property type="match status" value="1"/>
</dbReference>
<keyword evidence="2 6" id="KW-0456">Lyase</keyword>
<dbReference type="Pfam" id="PF02778">
    <property type="entry name" value="tRNA_int_endo_N"/>
    <property type="match status" value="1"/>
</dbReference>
<dbReference type="SUPFAM" id="SSF53032">
    <property type="entry name" value="tRNA-intron endonuclease catalytic domain-like"/>
    <property type="match status" value="1"/>
</dbReference>